<evidence type="ECO:0000256" key="6">
    <source>
        <dbReference type="ARBA" id="ARBA00022692"/>
    </source>
</evidence>
<dbReference type="PANTHER" id="PTHR43744">
    <property type="entry name" value="ABC TRANSPORTER PERMEASE PROTEIN MG189-RELATED-RELATED"/>
    <property type="match status" value="1"/>
</dbReference>
<dbReference type="EMBL" id="CP081150">
    <property type="protein sequence ID" value="QZA77885.1"/>
    <property type="molecule type" value="Genomic_DNA"/>
</dbReference>
<protein>
    <recommendedName>
        <fullName evidence="3 10">sn-glycerol-3-phosphate transport system permease protein UgpE</fullName>
    </recommendedName>
</protein>
<dbReference type="CDD" id="cd06261">
    <property type="entry name" value="TM_PBP2"/>
    <property type="match status" value="1"/>
</dbReference>
<name>A0ABX8Z7Y1_9NEIS</name>
<dbReference type="InterPro" id="IPR035906">
    <property type="entry name" value="MetI-like_sf"/>
</dbReference>
<comment type="subcellular location">
    <subcellularLocation>
        <location evidence="10">Cell inner membrane</location>
        <topology evidence="10">Multi-pass membrane protein</topology>
    </subcellularLocation>
    <subcellularLocation>
        <location evidence="1 9">Cell membrane</location>
        <topology evidence="1 9">Multi-pass membrane protein</topology>
    </subcellularLocation>
</comment>
<dbReference type="Gene3D" id="1.10.3720.10">
    <property type="entry name" value="MetI-like"/>
    <property type="match status" value="1"/>
</dbReference>
<comment type="similarity">
    <text evidence="9">Belongs to the binding-protein-dependent transport system permease family.</text>
</comment>
<dbReference type="InterPro" id="IPR000515">
    <property type="entry name" value="MetI-like"/>
</dbReference>
<comment type="subunit">
    <text evidence="2 10">The complex is composed of two ATP-binding proteins (UgpC), two transmembrane proteins (UgpA and UgpE) and a solute-binding protein (UgpB).</text>
</comment>
<evidence type="ECO:0000256" key="9">
    <source>
        <dbReference type="RuleBase" id="RU363032"/>
    </source>
</evidence>
<feature type="transmembrane region" description="Helical" evidence="9">
    <location>
        <begin position="20"/>
        <end position="47"/>
    </location>
</feature>
<evidence type="ECO:0000256" key="7">
    <source>
        <dbReference type="ARBA" id="ARBA00022989"/>
    </source>
</evidence>
<dbReference type="PROSITE" id="PS50928">
    <property type="entry name" value="ABC_TM1"/>
    <property type="match status" value="1"/>
</dbReference>
<feature type="transmembrane region" description="Helical" evidence="9">
    <location>
        <begin position="173"/>
        <end position="194"/>
    </location>
</feature>
<evidence type="ECO:0000256" key="2">
    <source>
        <dbReference type="ARBA" id="ARBA00011557"/>
    </source>
</evidence>
<feature type="transmembrane region" description="Helical" evidence="9">
    <location>
        <begin position="215"/>
        <end position="240"/>
    </location>
</feature>
<comment type="function">
    <text evidence="10">Part of the ABC transporter complex UgpBAEC involved in sn-glycerol-3-phosphate (G3P) import. Probably responsible for the translocation of the substrate across the membrane.</text>
</comment>
<keyword evidence="13" id="KW-1185">Reference proteome</keyword>
<keyword evidence="10" id="KW-0997">Cell inner membrane</keyword>
<keyword evidence="6 9" id="KW-0812">Transmembrane</keyword>
<dbReference type="Pfam" id="PF00528">
    <property type="entry name" value="BPD_transp_1"/>
    <property type="match status" value="1"/>
</dbReference>
<proteinExistence type="inferred from homology"/>
<sequence length="308" mass="33771">MLIQRVIQAKPHRSCSSKKLAIALSSITLRYMLMTFGLFLMTFPFLWALSVGISKDPSSVVRLTDAAFSIGEGNVGAIFAALWPQELTLHWFERAFSDLPLLSYLSNSAILTSNTVFFTLALSIPAAFAFAQMEFYGRNALFVVLLATIMIPSEVNIVPNYLTLGSMKLLNTYTAAVLPNIASALGVFLLKQYFEQLPKEVFDAARIDGATEWQLLWHIAIPQSYPAITALAIMTMVLAWNDYLWPAIILKEASQHPVTVGLFNILTGPLSSMSNLILAATVLGIIPVLLCLAAGQRFFLGGMQTDPS</sequence>
<evidence type="ECO:0000313" key="12">
    <source>
        <dbReference type="EMBL" id="QZA77885.1"/>
    </source>
</evidence>
<dbReference type="Proteomes" id="UP000825679">
    <property type="component" value="Chromosome"/>
</dbReference>
<keyword evidence="8 9" id="KW-0472">Membrane</keyword>
<keyword evidence="5 10" id="KW-1003">Cell membrane</keyword>
<dbReference type="SUPFAM" id="SSF161098">
    <property type="entry name" value="MetI-like"/>
    <property type="match status" value="1"/>
</dbReference>
<organism evidence="12 13">
    <name type="scientific">Deefgea tanakiae</name>
    <dbReference type="NCBI Taxonomy" id="2865840"/>
    <lineage>
        <taxon>Bacteria</taxon>
        <taxon>Pseudomonadati</taxon>
        <taxon>Pseudomonadota</taxon>
        <taxon>Betaproteobacteria</taxon>
        <taxon>Neisseriales</taxon>
        <taxon>Chitinibacteraceae</taxon>
        <taxon>Deefgea</taxon>
    </lineage>
</organism>
<accession>A0ABX8Z7Y1</accession>
<feature type="transmembrane region" description="Helical" evidence="9">
    <location>
        <begin position="135"/>
        <end position="153"/>
    </location>
</feature>
<feature type="transmembrane region" description="Helical" evidence="9">
    <location>
        <begin position="109"/>
        <end position="128"/>
    </location>
</feature>
<evidence type="ECO:0000256" key="1">
    <source>
        <dbReference type="ARBA" id="ARBA00004651"/>
    </source>
</evidence>
<gene>
    <name evidence="10" type="primary">ugpE</name>
    <name evidence="12" type="ORF">K4H28_00110</name>
</gene>
<evidence type="ECO:0000256" key="4">
    <source>
        <dbReference type="ARBA" id="ARBA00022448"/>
    </source>
</evidence>
<dbReference type="RefSeq" id="WP_221006263.1">
    <property type="nucleotide sequence ID" value="NZ_CP081150.1"/>
</dbReference>
<keyword evidence="4 9" id="KW-0813">Transport</keyword>
<feature type="domain" description="ABC transmembrane type-1" evidence="11">
    <location>
        <begin position="105"/>
        <end position="294"/>
    </location>
</feature>
<evidence type="ECO:0000313" key="13">
    <source>
        <dbReference type="Proteomes" id="UP000825679"/>
    </source>
</evidence>
<reference evidence="12 13" key="1">
    <citation type="submission" date="2021-08" db="EMBL/GenBank/DDBJ databases">
        <title>complete genome sequencing of Deefgea sp. D25.</title>
        <authorList>
            <person name="Bae J.-W."/>
            <person name="Gim D.-H."/>
        </authorList>
    </citation>
    <scope>NUCLEOTIDE SEQUENCE [LARGE SCALE GENOMIC DNA]</scope>
    <source>
        <strain evidence="12 13">D25</strain>
    </source>
</reference>
<keyword evidence="7 9" id="KW-1133">Transmembrane helix</keyword>
<feature type="transmembrane region" description="Helical" evidence="9">
    <location>
        <begin position="276"/>
        <end position="295"/>
    </location>
</feature>
<evidence type="ECO:0000256" key="5">
    <source>
        <dbReference type="ARBA" id="ARBA00022475"/>
    </source>
</evidence>
<evidence type="ECO:0000256" key="3">
    <source>
        <dbReference type="ARBA" id="ARBA00020515"/>
    </source>
</evidence>
<evidence type="ECO:0000256" key="8">
    <source>
        <dbReference type="ARBA" id="ARBA00023136"/>
    </source>
</evidence>
<dbReference type="PANTHER" id="PTHR43744:SF8">
    <property type="entry name" value="SN-GLYCEROL-3-PHOSPHATE TRANSPORT SYSTEM PERMEASE PROTEIN UGPE"/>
    <property type="match status" value="1"/>
</dbReference>
<evidence type="ECO:0000259" key="11">
    <source>
        <dbReference type="PROSITE" id="PS50928"/>
    </source>
</evidence>
<evidence type="ECO:0000256" key="10">
    <source>
        <dbReference type="RuleBase" id="RU363056"/>
    </source>
</evidence>